<keyword evidence="1" id="KW-0540">Nuclease</keyword>
<dbReference type="AlphaFoldDB" id="A0A7H0EWR0"/>
<dbReference type="GO" id="GO:0004519">
    <property type="term" value="F:endonuclease activity"/>
    <property type="evidence" value="ECO:0007669"/>
    <property type="project" value="UniProtKB-KW"/>
</dbReference>
<reference evidence="1 2" key="1">
    <citation type="submission" date="2020-08" db="EMBL/GenBank/DDBJ databases">
        <title>Complete genome sequence of Raphidiopsis curvispora isolated from drinking water reservoir in South Korea.</title>
        <authorList>
            <person name="Jeong J."/>
        </authorList>
    </citation>
    <scope>NUCLEOTIDE SEQUENCE [LARGE SCALE GENOMIC DNA]</scope>
    <source>
        <strain evidence="1 2">GIHE-G1</strain>
    </source>
</reference>
<dbReference type="EMBL" id="CP060822">
    <property type="protein sequence ID" value="QNP28226.1"/>
    <property type="molecule type" value="Genomic_DNA"/>
</dbReference>
<protein>
    <submittedName>
        <fullName evidence="1">Restriction endonuclease</fullName>
    </submittedName>
</protein>
<keyword evidence="2" id="KW-1185">Reference proteome</keyword>
<evidence type="ECO:0000313" key="2">
    <source>
        <dbReference type="Proteomes" id="UP000516013"/>
    </source>
</evidence>
<sequence>MLTRQHEFTEKIVEILNYHFADQGIIVLSSSELLQYLNIKTQAANRGSKSRAGLANHYAVYVLVEDYLNHKFHINGGYEDYQGAQFVNLFRRQRELPFGNKLQNHALNHRLNQEFKKYFPTIPYVPIIRDTKTSRYWINENLIKILVNGNQINIAQSVKDIIDAYVHARVNSFTDFIMYCKRMINMQLQTQPEYLEFIQSLLKPNIDARIFEIVSYAILKQYYGDQKIYWGWSYDNINAEYLILYKTGRTNANDGGIDFVMKPLGRFFQITETVDVGKYFLDIDKVQRYPITFVVKTEQTPKEILYKIQQQAVAKYSVKAIVKRYMESIEEVINIPELIRRFNLVLQQDKGNLVIEEIVLQSHIEFNMETEDVLK</sequence>
<name>A0A7H0EWR0_9CYAN</name>
<dbReference type="RefSeq" id="WP_187705127.1">
    <property type="nucleotide sequence ID" value="NZ_CP060822.1"/>
</dbReference>
<proteinExistence type="predicted"/>
<organism evidence="1 2">
    <name type="scientific">Cylindrospermopsis curvispora GIHE-G1</name>
    <dbReference type="NCBI Taxonomy" id="2666332"/>
    <lineage>
        <taxon>Bacteria</taxon>
        <taxon>Bacillati</taxon>
        <taxon>Cyanobacteriota</taxon>
        <taxon>Cyanophyceae</taxon>
        <taxon>Nostocales</taxon>
        <taxon>Aphanizomenonaceae</taxon>
        <taxon>Cylindrospermopsis</taxon>
    </lineage>
</organism>
<dbReference type="REBASE" id="443121">
    <property type="entry name" value="CcuG1ORF9755P"/>
</dbReference>
<keyword evidence="1" id="KW-0378">Hydrolase</keyword>
<evidence type="ECO:0000313" key="1">
    <source>
        <dbReference type="EMBL" id="QNP28226.1"/>
    </source>
</evidence>
<accession>A0A7H0EWR0</accession>
<dbReference type="Proteomes" id="UP000516013">
    <property type="component" value="Chromosome"/>
</dbReference>
<gene>
    <name evidence="1" type="ORF">IAR63_09750</name>
</gene>
<dbReference type="KEGG" id="ccur:IAR63_09750"/>
<keyword evidence="1" id="KW-0255">Endonuclease</keyword>